<reference evidence="2" key="3">
    <citation type="submission" date="2025-08" db="UniProtKB">
        <authorList>
            <consortium name="Ensembl"/>
        </authorList>
    </citation>
    <scope>IDENTIFICATION</scope>
    <source>
        <strain evidence="2">JP 163 A</strain>
    </source>
</reference>
<evidence type="ECO:0000313" key="3">
    <source>
        <dbReference type="Proteomes" id="UP000002852"/>
    </source>
</evidence>
<dbReference type="InParanoid" id="A0A3B5PSK9"/>
<reference evidence="3" key="2">
    <citation type="journal article" date="2013" name="Nat. Genet.">
        <title>The genome of the platyfish, Xiphophorus maculatus, provides insights into evolutionary adaptation and several complex traits.</title>
        <authorList>
            <person name="Schartl M."/>
            <person name="Walter R.B."/>
            <person name="Shen Y."/>
            <person name="Garcia T."/>
            <person name="Catchen J."/>
            <person name="Amores A."/>
            <person name="Braasch I."/>
            <person name="Chalopin D."/>
            <person name="Volff J.N."/>
            <person name="Lesch K.P."/>
            <person name="Bisazza A."/>
            <person name="Minx P."/>
            <person name="Hillier L."/>
            <person name="Wilson R.K."/>
            <person name="Fuerstenberg S."/>
            <person name="Boore J."/>
            <person name="Searle S."/>
            <person name="Postlethwait J.H."/>
            <person name="Warren W.C."/>
        </authorList>
    </citation>
    <scope>NUCLEOTIDE SEQUENCE [LARGE SCALE GENOMIC DNA]</scope>
    <source>
        <strain evidence="3">JP 163 A</strain>
    </source>
</reference>
<dbReference type="AlphaFoldDB" id="A0A3B5PSK9"/>
<dbReference type="Ensembl" id="ENSXMAT00000038339.1">
    <property type="protein sequence ID" value="ENSXMAP00000020999.1"/>
    <property type="gene ID" value="ENSXMAG00000026505.1"/>
</dbReference>
<dbReference type="Proteomes" id="UP000002852">
    <property type="component" value="Unassembled WGS sequence"/>
</dbReference>
<organism evidence="2 3">
    <name type="scientific">Xiphophorus maculatus</name>
    <name type="common">Southern platyfish</name>
    <name type="synonym">Platypoecilus maculatus</name>
    <dbReference type="NCBI Taxonomy" id="8083"/>
    <lineage>
        <taxon>Eukaryota</taxon>
        <taxon>Metazoa</taxon>
        <taxon>Chordata</taxon>
        <taxon>Craniata</taxon>
        <taxon>Vertebrata</taxon>
        <taxon>Euteleostomi</taxon>
        <taxon>Actinopterygii</taxon>
        <taxon>Neopterygii</taxon>
        <taxon>Teleostei</taxon>
        <taxon>Neoteleostei</taxon>
        <taxon>Acanthomorphata</taxon>
        <taxon>Ovalentaria</taxon>
        <taxon>Atherinomorphae</taxon>
        <taxon>Cyprinodontiformes</taxon>
        <taxon>Poeciliidae</taxon>
        <taxon>Poeciliinae</taxon>
        <taxon>Xiphophorus</taxon>
    </lineage>
</organism>
<keyword evidence="1" id="KW-1133">Transmembrane helix</keyword>
<dbReference type="GeneTree" id="ENSGT01110000271679"/>
<keyword evidence="3" id="KW-1185">Reference proteome</keyword>
<keyword evidence="1" id="KW-0472">Membrane</keyword>
<feature type="transmembrane region" description="Helical" evidence="1">
    <location>
        <begin position="189"/>
        <end position="206"/>
    </location>
</feature>
<evidence type="ECO:0000256" key="1">
    <source>
        <dbReference type="SAM" id="Phobius"/>
    </source>
</evidence>
<evidence type="ECO:0000313" key="2">
    <source>
        <dbReference type="Ensembl" id="ENSXMAP00000020999.1"/>
    </source>
</evidence>
<reference evidence="3" key="1">
    <citation type="submission" date="2012-01" db="EMBL/GenBank/DDBJ databases">
        <authorList>
            <person name="Walter R."/>
            <person name="Schartl M."/>
            <person name="Warren W."/>
        </authorList>
    </citation>
    <scope>NUCLEOTIDE SEQUENCE [LARGE SCALE GENOMIC DNA]</scope>
    <source>
        <strain evidence="3">JP 163 A</strain>
    </source>
</reference>
<reference evidence="2" key="4">
    <citation type="submission" date="2025-09" db="UniProtKB">
        <authorList>
            <consortium name="Ensembl"/>
        </authorList>
    </citation>
    <scope>IDENTIFICATION</scope>
    <source>
        <strain evidence="2">JP 163 A</strain>
    </source>
</reference>
<protein>
    <submittedName>
        <fullName evidence="2">Uncharacterized protein</fullName>
    </submittedName>
</protein>
<proteinExistence type="predicted"/>
<name>A0A3B5PSK9_XIPMA</name>
<sequence>MCQQQAACCVRSSTRCCCCRWRLWINMQDYAISKGLTHNQNQSRTRTGPDCCVSRCRLGQRVSEQRVPAGHRVQVLPGRAAEAQRPAGPRLRRGQVSQPLTFHPALLSSAADSAFPAGTSHPSLWPKFTAASTRSGTACWPARTWTSSRPGLHPERGGSVPVLSQFSPSSLPVHSQFTPSSLRNRKFHLLRAATLLLFYFNLSYFYKFSYYFHL</sequence>
<accession>A0A3B5PSK9</accession>
<keyword evidence="1" id="KW-0812">Transmembrane</keyword>